<keyword evidence="3" id="KW-0808">Transferase</keyword>
<accession>A0ABS0B695</accession>
<proteinExistence type="inferred from homology"/>
<comment type="function">
    <text evidence="4">Exhibits S-adenosyl-L-methionine-dependent methyltransferase activity.</text>
</comment>
<dbReference type="Gene3D" id="3.40.50.150">
    <property type="entry name" value="Vaccinia Virus protein VP39"/>
    <property type="match status" value="1"/>
</dbReference>
<dbReference type="InterPro" id="IPR011610">
    <property type="entry name" value="SAM_mthyl_Trfase_ML2640-like"/>
</dbReference>
<reference evidence="5 6" key="1">
    <citation type="submission" date="2020-11" db="EMBL/GenBank/DDBJ databases">
        <title>Draft Genome Sequence and Secondary Metabolite Biosynthetic Potential of the Lysobacter niastensis Type strain DSM 18481.</title>
        <authorList>
            <person name="Turrini P."/>
            <person name="Artuso I."/>
            <person name="Tescari M."/>
            <person name="Lugli G.A."/>
            <person name="Frangipani E."/>
            <person name="Ventura M."/>
            <person name="Visca P."/>
        </authorList>
    </citation>
    <scope>NUCLEOTIDE SEQUENCE [LARGE SCALE GENOMIC DNA]</scope>
    <source>
        <strain evidence="5 6">DSM 18481</strain>
    </source>
</reference>
<keyword evidence="4" id="KW-0949">S-adenosyl-L-methionine</keyword>
<evidence type="ECO:0000256" key="4">
    <source>
        <dbReference type="RuleBase" id="RU362030"/>
    </source>
</evidence>
<dbReference type="PANTHER" id="PTHR43619:SF2">
    <property type="entry name" value="S-ADENOSYL-L-METHIONINE-DEPENDENT METHYLTRANSFERASES SUPERFAMILY PROTEIN"/>
    <property type="match status" value="1"/>
</dbReference>
<dbReference type="SUPFAM" id="SSF53335">
    <property type="entry name" value="S-adenosyl-L-methionine-dependent methyltransferases"/>
    <property type="match status" value="1"/>
</dbReference>
<evidence type="ECO:0000256" key="1">
    <source>
        <dbReference type="ARBA" id="ARBA00008138"/>
    </source>
</evidence>
<evidence type="ECO:0000313" key="5">
    <source>
        <dbReference type="EMBL" id="MBF6024535.1"/>
    </source>
</evidence>
<sequence>MTESNPIRNVSDTASWVAIYRAMESERPDALFHDPYARRLGGERGEAIVKALPRGASMSWPMVVRTAVMDEIVLRCVHEGAATVLNLAAGLDARPYRLALPPTLRWLHVDLPDMVDHFRDNMAGETPHCQLEFVAADLREASARREVFAKAAERGPVLAITEGLLIYLEADQVADLARDLRDFAHATWWLTDLASPMLLKLLERRWSPKLREANAPFRFGPAEGTAFFLPMGWHEAEFRSTWDESLRLNRTMPMAWLWNLLSRFQSRQRQEEGRRMSGIVLLQSN</sequence>
<protein>
    <recommendedName>
        <fullName evidence="4">S-adenosyl-L-methionine-dependent methyltransferase</fullName>
        <ecNumber evidence="4">2.1.1.-</ecNumber>
    </recommendedName>
</protein>
<gene>
    <name evidence="5" type="ORF">IU514_10895</name>
</gene>
<dbReference type="EMBL" id="JADLZT010000005">
    <property type="protein sequence ID" value="MBF6024535.1"/>
    <property type="molecule type" value="Genomic_DNA"/>
</dbReference>
<comment type="caution">
    <text evidence="5">The sequence shown here is derived from an EMBL/GenBank/DDBJ whole genome shotgun (WGS) entry which is preliminary data.</text>
</comment>
<dbReference type="InterPro" id="IPR029063">
    <property type="entry name" value="SAM-dependent_MTases_sf"/>
</dbReference>
<dbReference type="GO" id="GO:0008168">
    <property type="term" value="F:methyltransferase activity"/>
    <property type="evidence" value="ECO:0007669"/>
    <property type="project" value="UniProtKB-KW"/>
</dbReference>
<dbReference type="Proteomes" id="UP001429984">
    <property type="component" value="Unassembled WGS sequence"/>
</dbReference>
<organism evidence="5 6">
    <name type="scientific">Lysobacter niastensis</name>
    <dbReference type="NCBI Taxonomy" id="380629"/>
    <lineage>
        <taxon>Bacteria</taxon>
        <taxon>Pseudomonadati</taxon>
        <taxon>Pseudomonadota</taxon>
        <taxon>Gammaproteobacteria</taxon>
        <taxon>Lysobacterales</taxon>
        <taxon>Lysobacteraceae</taxon>
        <taxon>Lysobacter</taxon>
    </lineage>
</organism>
<comment type="similarity">
    <text evidence="1 4">Belongs to the UPF0677 family.</text>
</comment>
<dbReference type="Pfam" id="PF04072">
    <property type="entry name" value="LCM"/>
    <property type="match status" value="1"/>
</dbReference>
<dbReference type="EC" id="2.1.1.-" evidence="4"/>
<keyword evidence="2 4" id="KW-0489">Methyltransferase</keyword>
<dbReference type="RefSeq" id="WP_194931125.1">
    <property type="nucleotide sequence ID" value="NZ_JADLZT010000005.1"/>
</dbReference>
<dbReference type="InterPro" id="IPR007213">
    <property type="entry name" value="Ppm1/Ppm2/Tcmp"/>
</dbReference>
<dbReference type="NCBIfam" id="TIGR00027">
    <property type="entry name" value="mthyl_TIGR00027"/>
    <property type="match status" value="1"/>
</dbReference>
<evidence type="ECO:0000313" key="6">
    <source>
        <dbReference type="Proteomes" id="UP001429984"/>
    </source>
</evidence>
<dbReference type="PANTHER" id="PTHR43619">
    <property type="entry name" value="S-ADENOSYL-L-METHIONINE-DEPENDENT METHYLTRANSFERASE YKTD-RELATED"/>
    <property type="match status" value="1"/>
</dbReference>
<name>A0ABS0B695_9GAMM</name>
<evidence type="ECO:0000256" key="3">
    <source>
        <dbReference type="ARBA" id="ARBA00022679"/>
    </source>
</evidence>
<keyword evidence="6" id="KW-1185">Reference proteome</keyword>
<evidence type="ECO:0000256" key="2">
    <source>
        <dbReference type="ARBA" id="ARBA00022603"/>
    </source>
</evidence>
<dbReference type="GO" id="GO:0032259">
    <property type="term" value="P:methylation"/>
    <property type="evidence" value="ECO:0007669"/>
    <property type="project" value="UniProtKB-KW"/>
</dbReference>